<name>A0A917VG90_9ACTN</name>
<dbReference type="SMART" id="SM00387">
    <property type="entry name" value="HATPase_c"/>
    <property type="match status" value="1"/>
</dbReference>
<organism evidence="8 9">
    <name type="scientific">Sphaerisporangium melleum</name>
    <dbReference type="NCBI Taxonomy" id="321316"/>
    <lineage>
        <taxon>Bacteria</taxon>
        <taxon>Bacillati</taxon>
        <taxon>Actinomycetota</taxon>
        <taxon>Actinomycetes</taxon>
        <taxon>Streptosporangiales</taxon>
        <taxon>Streptosporangiaceae</taxon>
        <taxon>Sphaerisporangium</taxon>
    </lineage>
</organism>
<evidence type="ECO:0000313" key="8">
    <source>
        <dbReference type="EMBL" id="GGK73911.1"/>
    </source>
</evidence>
<evidence type="ECO:0000259" key="7">
    <source>
        <dbReference type="SMART" id="SM00387"/>
    </source>
</evidence>
<sequence>MASSRSIRFKIAALLVIPLLSLTALWILGISVTTRDSLNLLTVSSLYEEIGHPGDQLSVALQREHLLSAEYLGAPSERTQTELLRQRQQVDLLRQHMRRVALTESAQAGLSTPEMRARFSELMATIERLDATRAAVDTGAMDLVTLSRDFGQVPDAMQKLVVSMTVTGDLALYHRSQSLTAMGYAKDYLSRQRALAAGATIARRPLNPGELRTFAALATTRRFLFDRGMAELDPEVRAPFAALARSEDYRRLSAMESDIIVGAGRTFSHKVWRSVTDRVENAYQATLTRAGDALAASARPVAVGTFVRAGLAGALGLIAVVASLLVALRVGRRLTRELGDLRAAAAELADVRLPGIVRRLRDGENVDVSTEAPPLAVTATTSEVRDVASAFGSVQCTAVRAAVDEARLRDAVGEAFRNLARRSQSLLQRQLKLLDGMQRQVDDPETLRDLFRVDHLTTRMRRNAEGLVILSGAAPGRTFRKEVPVMDALRAAVGEVEDYTRVRVHPMPEALIVGNAVADVIHLCAELIENATAFSPPATEVSVHGEFVAHGFAVEIEDRGLGLSTEERDALNTKLSRPPEFDPADTKRLGLYVIGRLAARHDIRVELRASPYGGTTAIVLLPDRLVAMPERPVANPARPTPPPARTVILPTGRSRNFFDEPPASPPPAAFAPHAGPATGPTAPPAGSVSDSTGSFTRPAGPATGPNGSFTGPAGPFGDPSDSVADPVEAPADPAGAEHAVPRPHDRPARSAGDPAGPSATPADSSRGPAARQGTGPAAASPAAPPATALPPGAPPPAVPSAHPPRPASGGTSPAPSGPGKGALPRRVRQASLAPQLRPADGQREPGHGARPDTPANGKGGEEQTSAQSAGMAGGIPAPDAAPASGPAATAGERSPEQSRALLNTLRSGWRRGLADNERDGEEV</sequence>
<dbReference type="GO" id="GO:0000160">
    <property type="term" value="P:phosphorelay signal transduction system"/>
    <property type="evidence" value="ECO:0007669"/>
    <property type="project" value="TreeGrafter"/>
</dbReference>
<dbReference type="Pfam" id="PF08376">
    <property type="entry name" value="NIT"/>
    <property type="match status" value="1"/>
</dbReference>
<feature type="region of interest" description="Disordered" evidence="6">
    <location>
        <begin position="632"/>
        <end position="923"/>
    </location>
</feature>
<dbReference type="GO" id="GO:0004673">
    <property type="term" value="F:protein histidine kinase activity"/>
    <property type="evidence" value="ECO:0007669"/>
    <property type="project" value="UniProtKB-EC"/>
</dbReference>
<evidence type="ECO:0000256" key="5">
    <source>
        <dbReference type="ARBA" id="ARBA00022777"/>
    </source>
</evidence>
<dbReference type="Gene3D" id="3.30.565.10">
    <property type="entry name" value="Histidine kinase-like ATPase, C-terminal domain"/>
    <property type="match status" value="1"/>
</dbReference>
<accession>A0A917VG90</accession>
<feature type="domain" description="Histidine kinase/HSP90-like ATPase" evidence="7">
    <location>
        <begin position="515"/>
        <end position="625"/>
    </location>
</feature>
<proteinExistence type="predicted"/>
<evidence type="ECO:0000256" key="6">
    <source>
        <dbReference type="SAM" id="MobiDB-lite"/>
    </source>
</evidence>
<reference evidence="8" key="2">
    <citation type="submission" date="2020-09" db="EMBL/GenBank/DDBJ databases">
        <authorList>
            <person name="Sun Q."/>
            <person name="Ohkuma M."/>
        </authorList>
    </citation>
    <scope>NUCLEOTIDE SEQUENCE</scope>
    <source>
        <strain evidence="8">JCM 13064</strain>
    </source>
</reference>
<dbReference type="PANTHER" id="PTHR45436:SF5">
    <property type="entry name" value="SENSOR HISTIDINE KINASE TRCS"/>
    <property type="match status" value="1"/>
</dbReference>
<dbReference type="InterPro" id="IPR013587">
    <property type="entry name" value="Nitrate/nitrite_sensing"/>
</dbReference>
<dbReference type="InterPro" id="IPR003594">
    <property type="entry name" value="HATPase_dom"/>
</dbReference>
<evidence type="ECO:0000256" key="3">
    <source>
        <dbReference type="ARBA" id="ARBA00022553"/>
    </source>
</evidence>
<keyword evidence="9" id="KW-1185">Reference proteome</keyword>
<keyword evidence="5" id="KW-0418">Kinase</keyword>
<dbReference type="PANTHER" id="PTHR45436">
    <property type="entry name" value="SENSOR HISTIDINE KINASE YKOH"/>
    <property type="match status" value="1"/>
</dbReference>
<evidence type="ECO:0000256" key="1">
    <source>
        <dbReference type="ARBA" id="ARBA00000085"/>
    </source>
</evidence>
<dbReference type="GO" id="GO:0005886">
    <property type="term" value="C:plasma membrane"/>
    <property type="evidence" value="ECO:0007669"/>
    <property type="project" value="TreeGrafter"/>
</dbReference>
<keyword evidence="4" id="KW-0808">Transferase</keyword>
<dbReference type="EC" id="2.7.13.3" evidence="2"/>
<feature type="compositionally biased region" description="Basic and acidic residues" evidence="6">
    <location>
        <begin position="840"/>
        <end position="850"/>
    </location>
</feature>
<evidence type="ECO:0000313" key="9">
    <source>
        <dbReference type="Proteomes" id="UP000645217"/>
    </source>
</evidence>
<reference evidence="8" key="1">
    <citation type="journal article" date="2014" name="Int. J. Syst. Evol. Microbiol.">
        <title>Complete genome sequence of Corynebacterium casei LMG S-19264T (=DSM 44701T), isolated from a smear-ripened cheese.</title>
        <authorList>
            <consortium name="US DOE Joint Genome Institute (JGI-PGF)"/>
            <person name="Walter F."/>
            <person name="Albersmeier A."/>
            <person name="Kalinowski J."/>
            <person name="Ruckert C."/>
        </authorList>
    </citation>
    <scope>NUCLEOTIDE SEQUENCE</scope>
    <source>
        <strain evidence="8">JCM 13064</strain>
    </source>
</reference>
<feature type="compositionally biased region" description="Low complexity" evidence="6">
    <location>
        <begin position="723"/>
        <end position="737"/>
    </location>
</feature>
<evidence type="ECO:0000256" key="4">
    <source>
        <dbReference type="ARBA" id="ARBA00022679"/>
    </source>
</evidence>
<keyword evidence="3" id="KW-0597">Phosphoprotein</keyword>
<dbReference type="Pfam" id="PF02518">
    <property type="entry name" value="HATPase_c"/>
    <property type="match status" value="1"/>
</dbReference>
<feature type="compositionally biased region" description="Basic and acidic residues" evidence="6">
    <location>
        <begin position="739"/>
        <end position="748"/>
    </location>
</feature>
<comment type="caution">
    <text evidence="8">The sequence shown here is derived from an EMBL/GenBank/DDBJ whole genome shotgun (WGS) entry which is preliminary data.</text>
</comment>
<dbReference type="Proteomes" id="UP000645217">
    <property type="component" value="Unassembled WGS sequence"/>
</dbReference>
<comment type="catalytic activity">
    <reaction evidence="1">
        <text>ATP + protein L-histidine = ADP + protein N-phospho-L-histidine.</text>
        <dbReference type="EC" id="2.7.13.3"/>
    </reaction>
</comment>
<dbReference type="InterPro" id="IPR036890">
    <property type="entry name" value="HATPase_C_sf"/>
</dbReference>
<dbReference type="SUPFAM" id="SSF55874">
    <property type="entry name" value="ATPase domain of HSP90 chaperone/DNA topoisomerase II/histidine kinase"/>
    <property type="match status" value="1"/>
</dbReference>
<protein>
    <recommendedName>
        <fullName evidence="2">histidine kinase</fullName>
        <ecNumber evidence="2">2.7.13.3</ecNumber>
    </recommendedName>
</protein>
<dbReference type="AlphaFoldDB" id="A0A917VG90"/>
<feature type="compositionally biased region" description="Pro residues" evidence="6">
    <location>
        <begin position="782"/>
        <end position="806"/>
    </location>
</feature>
<dbReference type="InterPro" id="IPR050428">
    <property type="entry name" value="TCS_sensor_his_kinase"/>
</dbReference>
<evidence type="ECO:0000256" key="2">
    <source>
        <dbReference type="ARBA" id="ARBA00012438"/>
    </source>
</evidence>
<dbReference type="EMBL" id="BMNT01000007">
    <property type="protein sequence ID" value="GGK73911.1"/>
    <property type="molecule type" value="Genomic_DNA"/>
</dbReference>
<feature type="compositionally biased region" description="Low complexity" evidence="6">
    <location>
        <begin position="874"/>
        <end position="891"/>
    </location>
</feature>
<gene>
    <name evidence="8" type="ORF">GCM10007964_15910</name>
</gene>
<feature type="compositionally biased region" description="Low complexity" evidence="6">
    <location>
        <begin position="670"/>
        <end position="686"/>
    </location>
</feature>